<organism evidence="3 4">
    <name type="scientific">Rasamsonia emersonii (strain ATCC 16479 / CBS 393.64 / IMI 116815)</name>
    <dbReference type="NCBI Taxonomy" id="1408163"/>
    <lineage>
        <taxon>Eukaryota</taxon>
        <taxon>Fungi</taxon>
        <taxon>Dikarya</taxon>
        <taxon>Ascomycota</taxon>
        <taxon>Pezizomycotina</taxon>
        <taxon>Eurotiomycetes</taxon>
        <taxon>Eurotiomycetidae</taxon>
        <taxon>Eurotiales</taxon>
        <taxon>Trichocomaceae</taxon>
        <taxon>Rasamsonia</taxon>
    </lineage>
</organism>
<dbReference type="GeneID" id="25312457"/>
<dbReference type="EMBL" id="LASV01000018">
    <property type="protein sequence ID" value="KKA25523.1"/>
    <property type="molecule type" value="Genomic_DNA"/>
</dbReference>
<dbReference type="SUPFAM" id="SSF52833">
    <property type="entry name" value="Thioredoxin-like"/>
    <property type="match status" value="1"/>
</dbReference>
<evidence type="ECO:0000259" key="1">
    <source>
        <dbReference type="Pfam" id="PF13409"/>
    </source>
</evidence>
<name>A0A0F4Z6L1_RASE3</name>
<dbReference type="Pfam" id="PF13409">
    <property type="entry name" value="GST_N_2"/>
    <property type="match status" value="1"/>
</dbReference>
<evidence type="ECO:0000313" key="4">
    <source>
        <dbReference type="Proteomes" id="UP000053958"/>
    </source>
</evidence>
<dbReference type="InterPro" id="IPR036249">
    <property type="entry name" value="Thioredoxin-like_sf"/>
</dbReference>
<dbReference type="InterPro" id="IPR036282">
    <property type="entry name" value="Glutathione-S-Trfase_C_sf"/>
</dbReference>
<feature type="domain" description="Glutathione S-transferase UstS-like C-terminal" evidence="2">
    <location>
        <begin position="133"/>
        <end position="257"/>
    </location>
</feature>
<dbReference type="RefSeq" id="XP_013332135.1">
    <property type="nucleotide sequence ID" value="XM_013476681.1"/>
</dbReference>
<accession>A0A0F4Z6L1</accession>
<dbReference type="Gene3D" id="3.40.30.10">
    <property type="entry name" value="Glutaredoxin"/>
    <property type="match status" value="1"/>
</dbReference>
<dbReference type="Pfam" id="PF22041">
    <property type="entry name" value="GST_C_7"/>
    <property type="match status" value="1"/>
</dbReference>
<dbReference type="AlphaFoldDB" id="A0A0F4Z6L1"/>
<feature type="domain" description="GST N-terminal" evidence="1">
    <location>
        <begin position="23"/>
        <end position="102"/>
    </location>
</feature>
<comment type="caution">
    <text evidence="3">The sequence shown here is derived from an EMBL/GenBank/DDBJ whole genome shotgun (WGS) entry which is preliminary data.</text>
</comment>
<evidence type="ECO:0000259" key="2">
    <source>
        <dbReference type="Pfam" id="PF22041"/>
    </source>
</evidence>
<dbReference type="InterPro" id="IPR004045">
    <property type="entry name" value="Glutathione_S-Trfase_N"/>
</dbReference>
<reference evidence="3 4" key="1">
    <citation type="submission" date="2015-04" db="EMBL/GenBank/DDBJ databases">
        <authorList>
            <person name="Heijne W.H."/>
            <person name="Fedorova N.D."/>
            <person name="Nierman W.C."/>
            <person name="Vollebregt A.W."/>
            <person name="Zhao Z."/>
            <person name="Wu L."/>
            <person name="Kumar M."/>
            <person name="Stam H."/>
            <person name="van den Berg M.A."/>
            <person name="Pel H.J."/>
        </authorList>
    </citation>
    <scope>NUCLEOTIDE SEQUENCE [LARGE SCALE GENOMIC DNA]</scope>
    <source>
        <strain evidence="3 4">CBS 393.64</strain>
    </source>
</reference>
<dbReference type="GO" id="GO:0016740">
    <property type="term" value="F:transferase activity"/>
    <property type="evidence" value="ECO:0007669"/>
    <property type="project" value="UniProtKB-KW"/>
</dbReference>
<keyword evidence="3" id="KW-0808">Transferase</keyword>
<dbReference type="InterPro" id="IPR054416">
    <property type="entry name" value="GST_UstS-like_C"/>
</dbReference>
<dbReference type="Gene3D" id="1.20.1050.10">
    <property type="match status" value="1"/>
</dbReference>
<dbReference type="OrthoDB" id="4951845at2759"/>
<keyword evidence="4" id="KW-1185">Reference proteome</keyword>
<evidence type="ECO:0000313" key="3">
    <source>
        <dbReference type="EMBL" id="KKA25523.1"/>
    </source>
</evidence>
<sequence length="271" mass="29899">MVTSEPVHFFDITSKLPGPSKSWSPNTLKTRLVLNYKGIPYTQSFISYPDIAPLLKSLAVPPLPDAEKMPYTLPAIVHKPSVKNNPHGAMNDSLPIALHLDEAFPAPQYPPLFPSGDASYALALAVAKILGNAAVKGFPLVLANIADILDDRGSKYFHETREKIFGKPLAELRPQTDEGVQALWDDMQKELSVLAGMLTGKKGKEGPFLEGARPGYADLEIAAWLAWWERVDKGTWEKMMGLGDGAFRRLWDASLPWVNGQGEEKEWPVPQ</sequence>
<dbReference type="Proteomes" id="UP000053958">
    <property type="component" value="Unassembled WGS sequence"/>
</dbReference>
<dbReference type="STRING" id="1408163.A0A0F4Z6L1"/>
<dbReference type="SUPFAM" id="SSF47616">
    <property type="entry name" value="GST C-terminal domain-like"/>
    <property type="match status" value="1"/>
</dbReference>
<protein>
    <submittedName>
        <fullName evidence="3">Glutathione S-transferase</fullName>
    </submittedName>
</protein>
<proteinExistence type="predicted"/>
<gene>
    <name evidence="3" type="ORF">T310_0403</name>
</gene>